<evidence type="ECO:0000256" key="1">
    <source>
        <dbReference type="SAM" id="MobiDB-lite"/>
    </source>
</evidence>
<protein>
    <submittedName>
        <fullName evidence="2">Uncharacterized protein</fullName>
    </submittedName>
</protein>
<organism evidence="2 3">
    <name type="scientific">Pythium insidiosum</name>
    <name type="common">Pythiosis disease agent</name>
    <dbReference type="NCBI Taxonomy" id="114742"/>
    <lineage>
        <taxon>Eukaryota</taxon>
        <taxon>Sar</taxon>
        <taxon>Stramenopiles</taxon>
        <taxon>Oomycota</taxon>
        <taxon>Peronosporomycetes</taxon>
        <taxon>Pythiales</taxon>
        <taxon>Pythiaceae</taxon>
        <taxon>Pythium</taxon>
    </lineage>
</organism>
<keyword evidence="3" id="KW-1185">Reference proteome</keyword>
<comment type="caution">
    <text evidence="2">The sequence shown here is derived from an EMBL/GenBank/DDBJ whole genome shotgun (WGS) entry which is preliminary data.</text>
</comment>
<feature type="region of interest" description="Disordered" evidence="1">
    <location>
        <begin position="211"/>
        <end position="240"/>
    </location>
</feature>
<dbReference type="EMBL" id="JAKCXM010000315">
    <property type="protein sequence ID" value="KAJ0395990.1"/>
    <property type="molecule type" value="Genomic_DNA"/>
</dbReference>
<accession>A0AAD5LY97</accession>
<evidence type="ECO:0000313" key="3">
    <source>
        <dbReference type="Proteomes" id="UP001209570"/>
    </source>
</evidence>
<dbReference type="Proteomes" id="UP001209570">
    <property type="component" value="Unassembled WGS sequence"/>
</dbReference>
<reference evidence="2" key="1">
    <citation type="submission" date="2021-12" db="EMBL/GenBank/DDBJ databases">
        <title>Prjna785345.</title>
        <authorList>
            <person name="Rujirawat T."/>
            <person name="Krajaejun T."/>
        </authorList>
    </citation>
    <scope>NUCLEOTIDE SEQUENCE</scope>
    <source>
        <strain evidence="2">Pi057C3</strain>
    </source>
</reference>
<gene>
    <name evidence="2" type="ORF">P43SY_000763</name>
</gene>
<proteinExistence type="predicted"/>
<evidence type="ECO:0000313" key="2">
    <source>
        <dbReference type="EMBL" id="KAJ0395990.1"/>
    </source>
</evidence>
<name>A0AAD5LY97_PYTIN</name>
<sequence length="573" mass="65832">MNTSPSSALGEMDALGLEAVEEMQFKGRIGGFLPDSYSIRMRLYTDGTLDGDVWLRKKPTLHGRSLTLLRTKRKLDDDAPQPPTKEAAADPHVRSASFSGRWMRGRRGHRRLEFVIGRRAGHTDRQALTCRMELLDGVARGTWHDDKPRKLATSDDEQLETVIENVFEWRRTDVETPDRPPTSATEMSRTDPLGLYPLSPGIYQFRGFTTHDRPVVEPTPPSTARRRSRQVTPSPHADARDECLVTMELLPDGTVRGTSREVVYPQSCPIRGTWEIGRVRYVLEYHVRDAVGYFKYSGKVDLDNEQPRLLVGKWRNVDDDNTPGYAGGRGKFVLECTRIKRHAAMKQEIKRETKREPHGRDATKVIEIKEEDEDDKSMDEDEVDDTLRVLTTGSYRLKGRAMDDDGYEYECELQLELLPNGVLQGTSRQVVFQQEQIIRGKWTRQTLFYHENYEVKGQVGSYWYSGTLDVDGLVVHGTWCNEEILAEVQTNPNATQQNSTGGEKGTFSFAIMEARRYWSHESHRDYPRAFRDRIRSFRDRIRCILLCSRRIHALPGELWAKVFALCGEDWFLK</sequence>
<feature type="region of interest" description="Disordered" evidence="1">
    <location>
        <begin position="72"/>
        <end position="94"/>
    </location>
</feature>
<dbReference type="AlphaFoldDB" id="A0AAD5LY97"/>